<dbReference type="InterPro" id="IPR000914">
    <property type="entry name" value="SBP_5_dom"/>
</dbReference>
<dbReference type="GO" id="GO:0043190">
    <property type="term" value="C:ATP-binding cassette (ABC) transporter complex"/>
    <property type="evidence" value="ECO:0007669"/>
    <property type="project" value="InterPro"/>
</dbReference>
<evidence type="ECO:0000313" key="4">
    <source>
        <dbReference type="Proteomes" id="UP000591071"/>
    </source>
</evidence>
<reference evidence="3 4" key="1">
    <citation type="submission" date="2020-04" db="EMBL/GenBank/DDBJ databases">
        <authorList>
            <person name="Hitch T.C.A."/>
            <person name="Wylensek D."/>
            <person name="Clavel T."/>
        </authorList>
    </citation>
    <scope>NUCLEOTIDE SEQUENCE [LARGE SCALE GENOMIC DNA]</scope>
    <source>
        <strain evidence="3 4">Oil-RF-744-FAT-WT-6-1</strain>
    </source>
</reference>
<dbReference type="CDD" id="cd08490">
    <property type="entry name" value="PBP2_NikA_DppA_OppA_like_3"/>
    <property type="match status" value="1"/>
</dbReference>
<sequence>MNNKFKYLITALLGAALLVSGCGSDAGKTAKEEEKVFHYGTMAYGPAMQNASTDPHDTYCGWSTIRYGVGETLFKFDNEMNVQPWLAESYEQMDDYTLKIHLRDDITFSNGKKVTGEAVKACLEDLIKRNDRAPHDLKIDQITADGQTVTIHSSEKVPAMIHYLADPYGAIIDMEAGIKDRIAVGTGPYVAVKVTDQGIELKKNEQYWGQTKPKLDKIVVRSITDGDSLSMAMQSGELDAVQGLPYASLPNFQDAAKYNISSAATSRVYQAAMNFRTPALQDNRVRKAIAMALDKKTFVNVLLNGNGVMATGAFPDTTPYGKGLDGPEYNPEQARALLQEAGYTETDGDGYVTKDGRPLTLRWLTYTSRQELPLLAEYAQSALKDIGIKLDVNATDNYKDFLKRGEYDIYAQAIVTAPTGDPEYYLMSKIYSGQPYNNGHYNNPRTDAMIDELHNTFDAGQRIELARRIQQQVLDDNAVWYASFLKMNMVMKKNVTGFSAHPCDYYEITPELDIQ</sequence>
<protein>
    <submittedName>
        <fullName evidence="3">ABC transporter substrate-binding protein</fullName>
    </submittedName>
</protein>
<dbReference type="InterPro" id="IPR030678">
    <property type="entry name" value="Peptide/Ni-bd"/>
</dbReference>
<evidence type="ECO:0000259" key="2">
    <source>
        <dbReference type="Pfam" id="PF00496"/>
    </source>
</evidence>
<organism evidence="3 4">
    <name type="scientific">Megasphaera hexanoica</name>
    <dbReference type="NCBI Taxonomy" id="1675036"/>
    <lineage>
        <taxon>Bacteria</taxon>
        <taxon>Bacillati</taxon>
        <taxon>Bacillota</taxon>
        <taxon>Negativicutes</taxon>
        <taxon>Veillonellales</taxon>
        <taxon>Veillonellaceae</taxon>
        <taxon>Megasphaera</taxon>
    </lineage>
</organism>
<evidence type="ECO:0000256" key="1">
    <source>
        <dbReference type="SAM" id="SignalP"/>
    </source>
</evidence>
<gene>
    <name evidence="3" type="ORF">HF872_00590</name>
</gene>
<proteinExistence type="predicted"/>
<feature type="chain" id="PRO_5039480867" evidence="1">
    <location>
        <begin position="27"/>
        <end position="515"/>
    </location>
</feature>
<dbReference type="PIRSF" id="PIRSF002741">
    <property type="entry name" value="MppA"/>
    <property type="match status" value="1"/>
</dbReference>
<feature type="domain" description="Solute-binding protein family 5" evidence="2">
    <location>
        <begin position="81"/>
        <end position="429"/>
    </location>
</feature>
<dbReference type="Gene3D" id="3.40.190.10">
    <property type="entry name" value="Periplasmic binding protein-like II"/>
    <property type="match status" value="1"/>
</dbReference>
<dbReference type="Proteomes" id="UP000591071">
    <property type="component" value="Unassembled WGS sequence"/>
</dbReference>
<dbReference type="PROSITE" id="PS51257">
    <property type="entry name" value="PROKAR_LIPOPROTEIN"/>
    <property type="match status" value="1"/>
</dbReference>
<dbReference type="GO" id="GO:0042597">
    <property type="term" value="C:periplasmic space"/>
    <property type="evidence" value="ECO:0007669"/>
    <property type="project" value="UniProtKB-ARBA"/>
</dbReference>
<dbReference type="SUPFAM" id="SSF53850">
    <property type="entry name" value="Periplasmic binding protein-like II"/>
    <property type="match status" value="1"/>
</dbReference>
<dbReference type="GO" id="GO:1904680">
    <property type="term" value="F:peptide transmembrane transporter activity"/>
    <property type="evidence" value="ECO:0007669"/>
    <property type="project" value="TreeGrafter"/>
</dbReference>
<evidence type="ECO:0000313" key="3">
    <source>
        <dbReference type="EMBL" id="NME27126.1"/>
    </source>
</evidence>
<dbReference type="EMBL" id="JABAFG010000001">
    <property type="protein sequence ID" value="NME27126.1"/>
    <property type="molecule type" value="Genomic_DNA"/>
</dbReference>
<dbReference type="RefSeq" id="WP_170087010.1">
    <property type="nucleotide sequence ID" value="NZ_JABAFG010000001.1"/>
</dbReference>
<dbReference type="InterPro" id="IPR039424">
    <property type="entry name" value="SBP_5"/>
</dbReference>
<dbReference type="GO" id="GO:0015833">
    <property type="term" value="P:peptide transport"/>
    <property type="evidence" value="ECO:0007669"/>
    <property type="project" value="TreeGrafter"/>
</dbReference>
<accession>A0A848BUY1</accession>
<dbReference type="PANTHER" id="PTHR30290">
    <property type="entry name" value="PERIPLASMIC BINDING COMPONENT OF ABC TRANSPORTER"/>
    <property type="match status" value="1"/>
</dbReference>
<dbReference type="AlphaFoldDB" id="A0A848BUY1"/>
<dbReference type="Pfam" id="PF00496">
    <property type="entry name" value="SBP_bac_5"/>
    <property type="match status" value="1"/>
</dbReference>
<feature type="signal peptide" evidence="1">
    <location>
        <begin position="1"/>
        <end position="26"/>
    </location>
</feature>
<dbReference type="Gene3D" id="3.10.105.10">
    <property type="entry name" value="Dipeptide-binding Protein, Domain 3"/>
    <property type="match status" value="1"/>
</dbReference>
<comment type="caution">
    <text evidence="3">The sequence shown here is derived from an EMBL/GenBank/DDBJ whole genome shotgun (WGS) entry which is preliminary data.</text>
</comment>
<name>A0A848BUY1_9FIRM</name>
<keyword evidence="1" id="KW-0732">Signal</keyword>